<evidence type="ECO:0000313" key="1">
    <source>
        <dbReference type="EMBL" id="WMV20172.1"/>
    </source>
</evidence>
<protein>
    <submittedName>
        <fullName evidence="1">Uncharacterized protein</fullName>
    </submittedName>
</protein>
<accession>A0AAF0QAQ7</accession>
<name>A0AAF0QAQ7_SOLVR</name>
<dbReference type="Proteomes" id="UP001234989">
    <property type="component" value="Chromosome 3"/>
</dbReference>
<keyword evidence="2" id="KW-1185">Reference proteome</keyword>
<evidence type="ECO:0000313" key="2">
    <source>
        <dbReference type="Proteomes" id="UP001234989"/>
    </source>
</evidence>
<dbReference type="EMBL" id="CP133614">
    <property type="protein sequence ID" value="WMV20172.1"/>
    <property type="molecule type" value="Genomic_DNA"/>
</dbReference>
<gene>
    <name evidence="1" type="ORF">MTR67_013557</name>
</gene>
<organism evidence="1 2">
    <name type="scientific">Solanum verrucosum</name>
    <dbReference type="NCBI Taxonomy" id="315347"/>
    <lineage>
        <taxon>Eukaryota</taxon>
        <taxon>Viridiplantae</taxon>
        <taxon>Streptophyta</taxon>
        <taxon>Embryophyta</taxon>
        <taxon>Tracheophyta</taxon>
        <taxon>Spermatophyta</taxon>
        <taxon>Magnoliopsida</taxon>
        <taxon>eudicotyledons</taxon>
        <taxon>Gunneridae</taxon>
        <taxon>Pentapetalae</taxon>
        <taxon>asterids</taxon>
        <taxon>lamiids</taxon>
        <taxon>Solanales</taxon>
        <taxon>Solanaceae</taxon>
        <taxon>Solanoideae</taxon>
        <taxon>Solaneae</taxon>
        <taxon>Solanum</taxon>
    </lineage>
</organism>
<sequence length="29" mass="3164">MLQFDPGTVGFRGCNLLEPCHKSKCPGNN</sequence>
<reference evidence="1" key="1">
    <citation type="submission" date="2023-08" db="EMBL/GenBank/DDBJ databases">
        <title>A de novo genome assembly of Solanum verrucosum Schlechtendal, a Mexican diploid species geographically isolated from the other diploid A-genome species in potato relatives.</title>
        <authorList>
            <person name="Hosaka K."/>
        </authorList>
    </citation>
    <scope>NUCLEOTIDE SEQUENCE</scope>
    <source>
        <tissue evidence="1">Young leaves</tissue>
    </source>
</reference>
<proteinExistence type="predicted"/>
<dbReference type="AlphaFoldDB" id="A0AAF0QAQ7"/>